<feature type="DNA-binding region" description="H-T-H motif" evidence="2">
    <location>
        <begin position="29"/>
        <end position="48"/>
    </location>
</feature>
<dbReference type="AlphaFoldDB" id="A0A4V2JER0"/>
<dbReference type="GO" id="GO:0003677">
    <property type="term" value="F:DNA binding"/>
    <property type="evidence" value="ECO:0007669"/>
    <property type="project" value="UniProtKB-UniRule"/>
</dbReference>
<evidence type="ECO:0000313" key="5">
    <source>
        <dbReference type="Proteomes" id="UP000294194"/>
    </source>
</evidence>
<comment type="caution">
    <text evidence="4">The sequence shown here is derived from an EMBL/GenBank/DDBJ whole genome shotgun (WGS) entry which is preliminary data.</text>
</comment>
<evidence type="ECO:0000259" key="3">
    <source>
        <dbReference type="PROSITE" id="PS50977"/>
    </source>
</evidence>
<evidence type="ECO:0000256" key="1">
    <source>
        <dbReference type="ARBA" id="ARBA00023125"/>
    </source>
</evidence>
<gene>
    <name evidence="4" type="ORF">EYE40_03275</name>
</gene>
<proteinExistence type="predicted"/>
<reference evidence="5" key="1">
    <citation type="submission" date="2019-02" db="EMBL/GenBank/DDBJ databases">
        <title>Glaciihabitans arcticus sp. nov., a psychrotolerant bacterium isolated from polar soil.</title>
        <authorList>
            <person name="Dahal R.H."/>
        </authorList>
    </citation>
    <scope>NUCLEOTIDE SEQUENCE [LARGE SCALE GENOMIC DNA]</scope>
    <source>
        <strain evidence="5">RP-3-7</strain>
    </source>
</reference>
<dbReference type="InterPro" id="IPR050624">
    <property type="entry name" value="HTH-type_Tx_Regulator"/>
</dbReference>
<sequence length="192" mass="21168">MDARQLRTRARLATAVLQLGAQKPITQVSVSELAAAAEINRSTFYEHSDSPAALLRATLRAELDQIRDRNLAAIENVPKALQNTTSEVLEHVASHDEIYQRGLGLDDDSGELHSMLSAHFQGSVHQLLDSGHLKLPASTYPDLLSDTVARFVADGTVGAIEAWLRTPSPRDNAAFIETYYLVMPAWWPKPKK</sequence>
<dbReference type="InterPro" id="IPR001647">
    <property type="entry name" value="HTH_TetR"/>
</dbReference>
<organism evidence="4 5">
    <name type="scientific">Glaciihabitans arcticus</name>
    <dbReference type="NCBI Taxonomy" id="2668039"/>
    <lineage>
        <taxon>Bacteria</taxon>
        <taxon>Bacillati</taxon>
        <taxon>Actinomycetota</taxon>
        <taxon>Actinomycetes</taxon>
        <taxon>Micrococcales</taxon>
        <taxon>Microbacteriaceae</taxon>
        <taxon>Glaciihabitans</taxon>
    </lineage>
</organism>
<keyword evidence="5" id="KW-1185">Reference proteome</keyword>
<dbReference type="RefSeq" id="WP_130980609.1">
    <property type="nucleotide sequence ID" value="NZ_SISG01000001.1"/>
</dbReference>
<dbReference type="PANTHER" id="PTHR43479:SF11">
    <property type="entry name" value="ACREF_ENVCD OPERON REPRESSOR-RELATED"/>
    <property type="match status" value="1"/>
</dbReference>
<dbReference type="Proteomes" id="UP000294194">
    <property type="component" value="Unassembled WGS sequence"/>
</dbReference>
<dbReference type="PROSITE" id="PS50977">
    <property type="entry name" value="HTH_TETR_2"/>
    <property type="match status" value="1"/>
</dbReference>
<dbReference type="EMBL" id="SISG01000001">
    <property type="protein sequence ID" value="TBN56499.1"/>
    <property type="molecule type" value="Genomic_DNA"/>
</dbReference>
<accession>A0A4V2JER0</accession>
<dbReference type="InterPro" id="IPR009057">
    <property type="entry name" value="Homeodomain-like_sf"/>
</dbReference>
<keyword evidence="1 2" id="KW-0238">DNA-binding</keyword>
<dbReference type="PANTHER" id="PTHR43479">
    <property type="entry name" value="ACREF/ENVCD OPERON REPRESSOR-RELATED"/>
    <property type="match status" value="1"/>
</dbReference>
<dbReference type="Gene3D" id="1.10.357.10">
    <property type="entry name" value="Tetracycline Repressor, domain 2"/>
    <property type="match status" value="1"/>
</dbReference>
<evidence type="ECO:0000256" key="2">
    <source>
        <dbReference type="PROSITE-ProRule" id="PRU00335"/>
    </source>
</evidence>
<evidence type="ECO:0000313" key="4">
    <source>
        <dbReference type="EMBL" id="TBN56499.1"/>
    </source>
</evidence>
<protein>
    <submittedName>
        <fullName evidence="4">TetR/AcrR family transcriptional regulator</fullName>
    </submittedName>
</protein>
<dbReference type="SUPFAM" id="SSF46689">
    <property type="entry name" value="Homeodomain-like"/>
    <property type="match status" value="1"/>
</dbReference>
<feature type="domain" description="HTH tetR-type" evidence="3">
    <location>
        <begin position="6"/>
        <end position="66"/>
    </location>
</feature>
<name>A0A4V2JER0_9MICO</name>